<evidence type="ECO:0000256" key="4">
    <source>
        <dbReference type="ARBA" id="ARBA00022840"/>
    </source>
</evidence>
<dbReference type="PROSITE" id="PS50893">
    <property type="entry name" value="ABC_TRANSPORTER_2"/>
    <property type="match status" value="1"/>
</dbReference>
<gene>
    <name evidence="6" type="ORF">I5776_19780</name>
</gene>
<dbReference type="EMBL" id="CP065425">
    <property type="protein sequence ID" value="QQZ09178.1"/>
    <property type="molecule type" value="Genomic_DNA"/>
</dbReference>
<keyword evidence="2" id="KW-0813">Transport</keyword>
<feature type="domain" description="ABC transporter" evidence="5">
    <location>
        <begin position="5"/>
        <end position="244"/>
    </location>
</feature>
<keyword evidence="4 6" id="KW-0067">ATP-binding</keyword>
<dbReference type="PANTHER" id="PTHR42711:SF5">
    <property type="entry name" value="ABC TRANSPORTER ATP-BINDING PROTEIN NATA"/>
    <property type="match status" value="1"/>
</dbReference>
<dbReference type="CDD" id="cd03230">
    <property type="entry name" value="ABC_DR_subfamily_A"/>
    <property type="match status" value="1"/>
</dbReference>
<organism evidence="6 7">
    <name type="scientific">Heyndrickxia vini</name>
    <dbReference type="NCBI Taxonomy" id="1476025"/>
    <lineage>
        <taxon>Bacteria</taxon>
        <taxon>Bacillati</taxon>
        <taxon>Bacillota</taxon>
        <taxon>Bacilli</taxon>
        <taxon>Bacillales</taxon>
        <taxon>Bacillaceae</taxon>
        <taxon>Heyndrickxia</taxon>
    </lineage>
</organism>
<sequence>MEFVIDIQHLKKSYKKRKSNEVIEAVKGISLQVKKGEVIGLLGPNGAGKTTTIKIMMCGLLLPNEGTVTINGIDMVKHRLKALRHISAVLEGNRNLYWRMTVRENMEYFSGNRGLSKKEISDKVDELLERLNLTQKANELVNSLSRGMQQKLSIAIAILADTEIIFLDEPTLGLDVEISYEIRNLLKEVAKEYNKTILLSSHDMPVVQEICERVVIINEGRIVTDDSVSNLLSLFDTKAYTFTLGTIVSHQFLEEIGEHFIVHSETNNSGQSIVTVTIQHSDDFYKVIELFKEENIVIEKVDRSIIDFEQVFMKIVKGEMVHEVAVSV</sequence>
<protein>
    <submittedName>
        <fullName evidence="6">ABC transporter ATP-binding protein</fullName>
    </submittedName>
</protein>
<reference evidence="6 7" key="1">
    <citation type="submission" date="2020-11" db="EMBL/GenBank/DDBJ databases">
        <title>Taxonomic evaluation of the Bacillus sporothermodurans group of bacteria based on whole genome sequences.</title>
        <authorList>
            <person name="Fiedler G."/>
            <person name="Herbstmann A.-D."/>
            <person name="Doll E."/>
            <person name="Wenning M."/>
            <person name="Brinks E."/>
            <person name="Kabisch J."/>
            <person name="Breitenwieser F."/>
            <person name="Lappann M."/>
            <person name="Boehnlein C."/>
            <person name="Franz C."/>
        </authorList>
    </citation>
    <scope>NUCLEOTIDE SEQUENCE [LARGE SCALE GENOMIC DNA]</scope>
    <source>
        <strain evidence="6 7">JCM 19841</strain>
    </source>
</reference>
<evidence type="ECO:0000256" key="2">
    <source>
        <dbReference type="ARBA" id="ARBA00022448"/>
    </source>
</evidence>
<dbReference type="Gene3D" id="3.40.50.300">
    <property type="entry name" value="P-loop containing nucleotide triphosphate hydrolases"/>
    <property type="match status" value="1"/>
</dbReference>
<keyword evidence="3" id="KW-0547">Nucleotide-binding</keyword>
<accession>A0ABX7E1I6</accession>
<dbReference type="SUPFAM" id="SSF52540">
    <property type="entry name" value="P-loop containing nucleoside triphosphate hydrolases"/>
    <property type="match status" value="1"/>
</dbReference>
<dbReference type="InterPro" id="IPR050763">
    <property type="entry name" value="ABC_transporter_ATP-binding"/>
</dbReference>
<evidence type="ECO:0000313" key="6">
    <source>
        <dbReference type="EMBL" id="QQZ09178.1"/>
    </source>
</evidence>
<comment type="similarity">
    <text evidence="1">Belongs to the ABC transporter superfamily.</text>
</comment>
<dbReference type="PANTHER" id="PTHR42711">
    <property type="entry name" value="ABC TRANSPORTER ATP-BINDING PROTEIN"/>
    <property type="match status" value="1"/>
</dbReference>
<evidence type="ECO:0000256" key="1">
    <source>
        <dbReference type="ARBA" id="ARBA00005417"/>
    </source>
</evidence>
<dbReference type="InterPro" id="IPR003593">
    <property type="entry name" value="AAA+_ATPase"/>
</dbReference>
<evidence type="ECO:0000256" key="3">
    <source>
        <dbReference type="ARBA" id="ARBA00022741"/>
    </source>
</evidence>
<dbReference type="InterPro" id="IPR003439">
    <property type="entry name" value="ABC_transporter-like_ATP-bd"/>
</dbReference>
<dbReference type="RefSeq" id="WP_202778207.1">
    <property type="nucleotide sequence ID" value="NZ_CP065425.1"/>
</dbReference>
<dbReference type="SMART" id="SM00382">
    <property type="entry name" value="AAA"/>
    <property type="match status" value="1"/>
</dbReference>
<evidence type="ECO:0000259" key="5">
    <source>
        <dbReference type="PROSITE" id="PS50893"/>
    </source>
</evidence>
<name>A0ABX7E1I6_9BACI</name>
<dbReference type="Pfam" id="PF00005">
    <property type="entry name" value="ABC_tran"/>
    <property type="match status" value="1"/>
</dbReference>
<evidence type="ECO:0000313" key="7">
    <source>
        <dbReference type="Proteomes" id="UP000595691"/>
    </source>
</evidence>
<dbReference type="Proteomes" id="UP000595691">
    <property type="component" value="Chromosome"/>
</dbReference>
<keyword evidence="7" id="KW-1185">Reference proteome</keyword>
<dbReference type="InterPro" id="IPR027417">
    <property type="entry name" value="P-loop_NTPase"/>
</dbReference>
<dbReference type="GO" id="GO:0005524">
    <property type="term" value="F:ATP binding"/>
    <property type="evidence" value="ECO:0007669"/>
    <property type="project" value="UniProtKB-KW"/>
</dbReference>
<proteinExistence type="inferred from homology"/>